<evidence type="ECO:0000256" key="1">
    <source>
        <dbReference type="ARBA" id="ARBA00000385"/>
    </source>
</evidence>
<dbReference type="OrthoDB" id="9802309at2"/>
<evidence type="ECO:0000256" key="2">
    <source>
        <dbReference type="ARBA" id="ARBA00005642"/>
    </source>
</evidence>
<dbReference type="AlphaFoldDB" id="A0A1S1NR30"/>
<dbReference type="GO" id="GO:0031119">
    <property type="term" value="P:tRNA pseudouridine synthesis"/>
    <property type="evidence" value="ECO:0007669"/>
    <property type="project" value="UniProtKB-UniRule"/>
</dbReference>
<evidence type="ECO:0000259" key="6">
    <source>
        <dbReference type="Pfam" id="PF01509"/>
    </source>
</evidence>
<dbReference type="Gene3D" id="3.30.2350.10">
    <property type="entry name" value="Pseudouridine synthase"/>
    <property type="match status" value="1"/>
</dbReference>
<dbReference type="RefSeq" id="WP_070978162.1">
    <property type="nucleotide sequence ID" value="NZ_CP043420.1"/>
</dbReference>
<evidence type="ECO:0000259" key="7">
    <source>
        <dbReference type="Pfam" id="PF09157"/>
    </source>
</evidence>
<dbReference type="GO" id="GO:0003723">
    <property type="term" value="F:RNA binding"/>
    <property type="evidence" value="ECO:0007669"/>
    <property type="project" value="InterPro"/>
</dbReference>
<dbReference type="PANTHER" id="PTHR13767:SF2">
    <property type="entry name" value="PSEUDOURIDYLATE SYNTHASE TRUB1"/>
    <property type="match status" value="1"/>
</dbReference>
<feature type="domain" description="Pseudouridine synthase II N-terminal" evidence="6">
    <location>
        <begin position="32"/>
        <end position="180"/>
    </location>
</feature>
<dbReference type="InterPro" id="IPR014780">
    <property type="entry name" value="tRNA_psdUridine_synth_TruB"/>
</dbReference>
<evidence type="ECO:0000313" key="9">
    <source>
        <dbReference type="EMBL" id="QEL12185.1"/>
    </source>
</evidence>
<dbReference type="HAMAP" id="MF_01080">
    <property type="entry name" value="TruB_bact"/>
    <property type="match status" value="1"/>
</dbReference>
<dbReference type="CDD" id="cd02573">
    <property type="entry name" value="PseudoU_synth_EcTruB"/>
    <property type="match status" value="1"/>
</dbReference>
<feature type="active site" description="Nucleophile" evidence="5">
    <location>
        <position position="47"/>
    </location>
</feature>
<gene>
    <name evidence="5 9" type="primary">truB</name>
    <name evidence="9" type="ORF">FY550_14270</name>
</gene>
<accession>A0A1S1NR30</accession>
<evidence type="ECO:0000256" key="4">
    <source>
        <dbReference type="ARBA" id="ARBA00023235"/>
    </source>
</evidence>
<dbReference type="PANTHER" id="PTHR13767">
    <property type="entry name" value="TRNA-PSEUDOURIDINE SYNTHASE"/>
    <property type="match status" value="1"/>
</dbReference>
<dbReference type="EC" id="5.4.99.25" evidence="5"/>
<comment type="similarity">
    <text evidence="2 5">Belongs to the pseudouridine synthase TruB family. Type 1 subfamily.</text>
</comment>
<dbReference type="Pfam" id="PF16198">
    <property type="entry name" value="TruB_C_2"/>
    <property type="match status" value="1"/>
</dbReference>
<dbReference type="EMBL" id="CP043420">
    <property type="protein sequence ID" value="QEL12185.1"/>
    <property type="molecule type" value="Genomic_DNA"/>
</dbReference>
<dbReference type="NCBIfam" id="TIGR00431">
    <property type="entry name" value="TruB"/>
    <property type="match status" value="1"/>
</dbReference>
<dbReference type="SUPFAM" id="SSF55120">
    <property type="entry name" value="Pseudouridine synthase"/>
    <property type="match status" value="1"/>
</dbReference>
<dbReference type="InterPro" id="IPR015240">
    <property type="entry name" value="tRNA_sdUridine_synth_fam1_C"/>
</dbReference>
<protein>
    <recommendedName>
        <fullName evidence="5">tRNA pseudouridine synthase B</fullName>
        <ecNumber evidence="5">5.4.99.25</ecNumber>
    </recommendedName>
    <alternativeName>
        <fullName evidence="5">tRNA pseudouridine(55) synthase</fullName>
        <shortName evidence="5">Psi55 synthase</shortName>
    </alternativeName>
    <alternativeName>
        <fullName evidence="5">tRNA pseudouridylate synthase</fullName>
    </alternativeName>
    <alternativeName>
        <fullName evidence="5">tRNA-uridine isomerase</fullName>
    </alternativeName>
</protein>
<dbReference type="KEGG" id="kuy:FY550_14270"/>
<dbReference type="Pfam" id="PF01509">
    <property type="entry name" value="TruB_N"/>
    <property type="match status" value="1"/>
</dbReference>
<dbReference type="InterPro" id="IPR020103">
    <property type="entry name" value="PsdUridine_synth_cat_dom_sf"/>
</dbReference>
<dbReference type="InterPro" id="IPR002501">
    <property type="entry name" value="PsdUridine_synth_N"/>
</dbReference>
<evidence type="ECO:0000256" key="5">
    <source>
        <dbReference type="HAMAP-Rule" id="MF_01080"/>
    </source>
</evidence>
<proteinExistence type="inferred from homology"/>
<dbReference type="Proteomes" id="UP000322553">
    <property type="component" value="Chromosome"/>
</dbReference>
<dbReference type="GO" id="GO:1990481">
    <property type="term" value="P:mRNA pseudouridine synthesis"/>
    <property type="evidence" value="ECO:0007669"/>
    <property type="project" value="TreeGrafter"/>
</dbReference>
<dbReference type="InterPro" id="IPR032819">
    <property type="entry name" value="TruB_C"/>
</dbReference>
<evidence type="ECO:0000256" key="3">
    <source>
        <dbReference type="ARBA" id="ARBA00022694"/>
    </source>
</evidence>
<organism evidence="9 10">
    <name type="scientific">Kushneria phosphatilytica</name>
    <dbReference type="NCBI Taxonomy" id="657387"/>
    <lineage>
        <taxon>Bacteria</taxon>
        <taxon>Pseudomonadati</taxon>
        <taxon>Pseudomonadota</taxon>
        <taxon>Gammaproteobacteria</taxon>
        <taxon>Oceanospirillales</taxon>
        <taxon>Halomonadaceae</taxon>
        <taxon>Kushneria</taxon>
    </lineage>
</organism>
<evidence type="ECO:0000313" key="10">
    <source>
        <dbReference type="Proteomes" id="UP000322553"/>
    </source>
</evidence>
<feature type="domain" description="tRNA pseudouridylate synthase B C-terminal" evidence="8">
    <location>
        <begin position="181"/>
        <end position="233"/>
    </location>
</feature>
<name>A0A1S1NR30_9GAMM</name>
<keyword evidence="10" id="KW-1185">Reference proteome</keyword>
<evidence type="ECO:0000259" key="8">
    <source>
        <dbReference type="Pfam" id="PF16198"/>
    </source>
</evidence>
<feature type="domain" description="tRNA pseudouridine synthase II TruB subfamily 1 C-terminal" evidence="7">
    <location>
        <begin position="248"/>
        <end position="306"/>
    </location>
</feature>
<dbReference type="FunFam" id="3.30.2350.10:FF:000011">
    <property type="entry name" value="tRNA pseudouridine synthase B"/>
    <property type="match status" value="1"/>
</dbReference>
<comment type="catalytic activity">
    <reaction evidence="1 5">
        <text>uridine(55) in tRNA = pseudouridine(55) in tRNA</text>
        <dbReference type="Rhea" id="RHEA:42532"/>
        <dbReference type="Rhea" id="RHEA-COMP:10101"/>
        <dbReference type="Rhea" id="RHEA-COMP:10102"/>
        <dbReference type="ChEBI" id="CHEBI:65314"/>
        <dbReference type="ChEBI" id="CHEBI:65315"/>
        <dbReference type="EC" id="5.4.99.25"/>
    </reaction>
</comment>
<comment type="function">
    <text evidence="5">Responsible for synthesis of pseudouridine from uracil-55 in the psi GC loop of transfer RNAs.</text>
</comment>
<keyword evidence="3 5" id="KW-0819">tRNA processing</keyword>
<keyword evidence="4 5" id="KW-0413">Isomerase</keyword>
<reference evidence="9 10" key="1">
    <citation type="submission" date="2019-08" db="EMBL/GenBank/DDBJ databases">
        <title>Complete genome sequence of Kushneria sp. YCWA18, a halophilic phosphate-solubilizing bacterium isolated from Daqiao saltern in China.</title>
        <authorList>
            <person name="Du G.-X."/>
            <person name="Qu L.-Y."/>
        </authorList>
    </citation>
    <scope>NUCLEOTIDE SEQUENCE [LARGE SCALE GENOMIC DNA]</scope>
    <source>
        <strain evidence="9 10">YCWA18</strain>
    </source>
</reference>
<dbReference type="GO" id="GO:0160148">
    <property type="term" value="F:tRNA pseudouridine(55) synthase activity"/>
    <property type="evidence" value="ECO:0007669"/>
    <property type="project" value="UniProtKB-EC"/>
</dbReference>
<dbReference type="STRING" id="657387.BH688_07950"/>
<sequence length="315" mass="34400">MARRRRGRPLNGVLLLDKPAGMTSNHALQQVRRLFNAQKAGHTGTLDPMATGLLPVCFGEATKFTAWLLDADKRYIAEVALGATTDTGDREGAVLSRTPVPQLEEAALKEVLERFTGEQWQLPPMYSALKHQGRPLYEYAREGVEIERARRQVSIYHIGLLARREQQLELDVRVSKGTYVRTLAEDIGAAIGCGAHLEALRRLSTGPFDDPRQMVTLEALSEMSEAERDATLLESDALVAHLPALEAEPGNCRQLLNGQTITLPTRDLAPQTLARIYGPLNETSDPAFLGLVRVMAAGQCAPQRLVATATGSSGE</sequence>
<dbReference type="Pfam" id="PF09157">
    <property type="entry name" value="TruB-C_2"/>
    <property type="match status" value="1"/>
</dbReference>